<evidence type="ECO:0000313" key="2">
    <source>
        <dbReference type="Proteomes" id="UP000005627"/>
    </source>
</evidence>
<dbReference type="Pfam" id="PF10806">
    <property type="entry name" value="SAM35"/>
    <property type="match status" value="1"/>
</dbReference>
<dbReference type="AlphaFoldDB" id="G8ZV48"/>
<dbReference type="EMBL" id="HE616746">
    <property type="protein sequence ID" value="CCE92492.1"/>
    <property type="molecule type" value="Genomic_DNA"/>
</dbReference>
<dbReference type="KEGG" id="tdl:TDEL_0E02490"/>
<organism evidence="1 2">
    <name type="scientific">Torulaspora delbrueckii</name>
    <name type="common">Yeast</name>
    <name type="synonym">Candida colliculosa</name>
    <dbReference type="NCBI Taxonomy" id="4950"/>
    <lineage>
        <taxon>Eukaryota</taxon>
        <taxon>Fungi</taxon>
        <taxon>Dikarya</taxon>
        <taxon>Ascomycota</taxon>
        <taxon>Saccharomycotina</taxon>
        <taxon>Saccharomycetes</taxon>
        <taxon>Saccharomycetales</taxon>
        <taxon>Saccharomycetaceae</taxon>
        <taxon>Torulaspora</taxon>
    </lineage>
</organism>
<dbReference type="GO" id="GO:0001401">
    <property type="term" value="C:SAM complex"/>
    <property type="evidence" value="ECO:0007669"/>
    <property type="project" value="EnsemblFungi"/>
</dbReference>
<dbReference type="GO" id="GO:0070096">
    <property type="term" value="P:mitochondrial outer membrane translocase complex assembly"/>
    <property type="evidence" value="ECO:0007669"/>
    <property type="project" value="EnsemblFungi"/>
</dbReference>
<dbReference type="FunCoup" id="G8ZV48">
    <property type="interactions" value="83"/>
</dbReference>
<dbReference type="InParanoid" id="G8ZV48"/>
<dbReference type="RefSeq" id="XP_003681703.1">
    <property type="nucleotide sequence ID" value="XM_003681655.1"/>
</dbReference>
<sequence>MSSIFSVPSPIKALFEQFPLATYRPISKQDDYMRDEIRSRKYAFQGPNAKQQTPNNVFTLGVYNVFTDSNTSCVLATDPNCLYAQFALSKKNSLSLPKASSLYEEKGYQHSIGLLSHDASSRETLPILIEGYSERNIRSSEGIDEVLRSRVSDDPEQLMYITMLDHVVYDCWITQVIYHTTEEQFLTLYSYNSKDRNIFLNRLATSSMKSALVKRNEFHLRHKELVKNIKSPLNVYKARSLEQLLRPIFEKCMRTLLQFQEILGEKPFFSTTDGSPTYLELKIASYVLCILNLDDSVPLKAFVEKQCPHLVKLSRATLVGLEQANSSH</sequence>
<reference evidence="1 2" key="1">
    <citation type="journal article" date="2011" name="Proc. Natl. Acad. Sci. U.S.A.">
        <title>Evolutionary erosion of yeast sex chromosomes by mating-type switching accidents.</title>
        <authorList>
            <person name="Gordon J.L."/>
            <person name="Armisen D."/>
            <person name="Proux-Wera E."/>
            <person name="Oheigeartaigh S.S."/>
            <person name="Byrne K.P."/>
            <person name="Wolfe K.H."/>
        </authorList>
    </citation>
    <scope>NUCLEOTIDE SEQUENCE [LARGE SCALE GENOMIC DNA]</scope>
    <source>
        <strain evidence="2">ATCC 10662 / CBS 1146 / NBRC 0425 / NCYC 2629 / NRRL Y-866</strain>
    </source>
</reference>
<protein>
    <recommendedName>
        <fullName evidence="3">Sorting assembly machinery 35 kDa subunit</fullName>
    </recommendedName>
</protein>
<evidence type="ECO:0000313" key="1">
    <source>
        <dbReference type="EMBL" id="CCE92492.1"/>
    </source>
</evidence>
<gene>
    <name evidence="1" type="primary">TDEL0E02490</name>
    <name evidence="1" type="ORF">TDEL_0E02490</name>
</gene>
<dbReference type="OrthoDB" id="198787at2759"/>
<dbReference type="GeneID" id="11503893"/>
<name>G8ZV48_TORDE</name>
<dbReference type="GO" id="GO:0045040">
    <property type="term" value="P:protein insertion into mitochondrial outer membrane"/>
    <property type="evidence" value="ECO:0007669"/>
    <property type="project" value="EnsemblFungi"/>
</dbReference>
<dbReference type="GO" id="GO:0030150">
    <property type="term" value="P:protein import into mitochondrial matrix"/>
    <property type="evidence" value="ECO:0007669"/>
    <property type="project" value="EnsemblFungi"/>
</dbReference>
<evidence type="ECO:0008006" key="3">
    <source>
        <dbReference type="Google" id="ProtNLM"/>
    </source>
</evidence>
<proteinExistence type="predicted"/>
<dbReference type="eggNOG" id="ENOG502RXPE">
    <property type="taxonomic scope" value="Eukaryota"/>
</dbReference>
<dbReference type="HOGENOM" id="CLU_073166_0_0_1"/>
<dbReference type="Proteomes" id="UP000005627">
    <property type="component" value="Chromosome 5"/>
</dbReference>
<accession>G8ZV48</accession>
<dbReference type="STRING" id="1076872.G8ZV48"/>
<dbReference type="InterPro" id="IPR021211">
    <property type="entry name" value="SAM35"/>
</dbReference>
<keyword evidence="2" id="KW-1185">Reference proteome</keyword>